<dbReference type="GO" id="GO:0004519">
    <property type="term" value="F:endonuclease activity"/>
    <property type="evidence" value="ECO:0007669"/>
    <property type="project" value="UniProtKB-KW"/>
</dbReference>
<gene>
    <name evidence="2" type="ORF">VpaE1_129</name>
</gene>
<dbReference type="KEGG" id="vg:24722147"/>
<dbReference type="InterPro" id="IPR016177">
    <property type="entry name" value="DNA-bd_dom_sf"/>
</dbReference>
<dbReference type="InterPro" id="IPR003615">
    <property type="entry name" value="HNH_nuc"/>
</dbReference>
<keyword evidence="2" id="KW-0378">Hydrolase</keyword>
<reference evidence="2 3" key="1">
    <citation type="submission" date="2014-09" db="EMBL/GenBank/DDBJ databases">
        <title>Genome of Escherichia coli infecting bacteriophage vB_EcoM-VpaE1.</title>
        <authorList>
            <person name="Truncaite L."/>
            <person name="Simoliunas E."/>
            <person name="Zajanckauskaite A."/>
            <person name="Kaliniene L."/>
            <person name="Vilkaityte M."/>
            <person name="Meskys R."/>
        </authorList>
    </citation>
    <scope>NUCLEOTIDE SEQUENCE [LARGE SCALE GENOMIC DNA]</scope>
    <source>
        <strain evidence="2">VpaE1</strain>
    </source>
</reference>
<dbReference type="InterPro" id="IPR044925">
    <property type="entry name" value="His-Me_finger_sf"/>
</dbReference>
<dbReference type="Pfam" id="PF13392">
    <property type="entry name" value="HNH_3"/>
    <property type="match status" value="1"/>
</dbReference>
<dbReference type="EMBL" id="KM657822">
    <property type="protein sequence ID" value="AIW02389.1"/>
    <property type="molecule type" value="Genomic_DNA"/>
</dbReference>
<protein>
    <submittedName>
        <fullName evidence="2">HNH endonuclease</fullName>
    </submittedName>
</protein>
<dbReference type="OrthoDB" id="21336at10239"/>
<name>A0A0A0RSJ1_9CAUD</name>
<dbReference type="Proteomes" id="UP000030212">
    <property type="component" value="Genome"/>
</dbReference>
<keyword evidence="2" id="KW-0540">Nuclease</keyword>
<keyword evidence="3" id="KW-1185">Reference proteome</keyword>
<sequence>MNKGYFERYLIYEPDTGLLIWRVTLCSTAIAGNVAGTRSKKGYIQVQINKKRYYAHNIAWIMSGGEIPSGYEIDHIDLDKSNNKLENLRLSTKSQNQRNRGIYKNNKTGVKGVSFCKQTGLYKARVMLYHKEYFCGRFKTVEEAKEAVIKKRIELHGEFARHN</sequence>
<proteinExistence type="predicted"/>
<dbReference type="GeneID" id="24722147"/>
<dbReference type="SUPFAM" id="SSF54060">
    <property type="entry name" value="His-Me finger endonucleases"/>
    <property type="match status" value="1"/>
</dbReference>
<evidence type="ECO:0000313" key="2">
    <source>
        <dbReference type="EMBL" id="AIW02389.1"/>
    </source>
</evidence>
<dbReference type="Gene3D" id="3.90.75.20">
    <property type="match status" value="1"/>
</dbReference>
<keyword evidence="2" id="KW-0255">Endonuclease</keyword>
<accession>A0A0A0RSJ1</accession>
<organism evidence="2 3">
    <name type="scientific">Escherichia phage vB_EcoM-VpaE1</name>
    <dbReference type="NCBI Taxonomy" id="1555238"/>
    <lineage>
        <taxon>Viruses</taxon>
        <taxon>Duplodnaviria</taxon>
        <taxon>Heunggongvirae</taxon>
        <taxon>Uroviricota</taxon>
        <taxon>Caudoviricetes</taxon>
        <taxon>Andersonviridae</taxon>
        <taxon>Ounavirinae</taxon>
        <taxon>Felixounavirus</taxon>
        <taxon>Felixounavirus VpaE1</taxon>
    </lineage>
</organism>
<dbReference type="SUPFAM" id="SSF54171">
    <property type="entry name" value="DNA-binding domain"/>
    <property type="match status" value="1"/>
</dbReference>
<dbReference type="RefSeq" id="YP_009147398.1">
    <property type="nucleotide sequence ID" value="NC_027337.1"/>
</dbReference>
<dbReference type="GO" id="GO:0003677">
    <property type="term" value="F:DNA binding"/>
    <property type="evidence" value="ECO:0007669"/>
    <property type="project" value="InterPro"/>
</dbReference>
<evidence type="ECO:0000259" key="1">
    <source>
        <dbReference type="Pfam" id="PF13392"/>
    </source>
</evidence>
<evidence type="ECO:0000313" key="3">
    <source>
        <dbReference type="Proteomes" id="UP000030212"/>
    </source>
</evidence>
<feature type="domain" description="HNH nuclease" evidence="1">
    <location>
        <begin position="53"/>
        <end position="98"/>
    </location>
</feature>